<sequence length="71" mass="7821">MGIVMIECPRTGFSIPTGVRADAATFARTPVFISRTYCTLCAGEHEWFAKDAWVDETPAREKKPAIKCEAA</sequence>
<dbReference type="OrthoDB" id="7960669at2"/>
<dbReference type="KEGG" id="vgo:GJW-30_1_02821"/>
<dbReference type="AlphaFoldDB" id="A0A0S3PWH5"/>
<dbReference type="RefSeq" id="WP_096358834.1">
    <property type="nucleotide sequence ID" value="NZ_AP014946.1"/>
</dbReference>
<dbReference type="EMBL" id="AP014946">
    <property type="protein sequence ID" value="BAT60285.1"/>
    <property type="molecule type" value="Genomic_DNA"/>
</dbReference>
<protein>
    <submittedName>
        <fullName evidence="1">Uncharacterized protein</fullName>
    </submittedName>
</protein>
<organism evidence="1 2">
    <name type="scientific">Variibacter gotjawalensis</name>
    <dbReference type="NCBI Taxonomy" id="1333996"/>
    <lineage>
        <taxon>Bacteria</taxon>
        <taxon>Pseudomonadati</taxon>
        <taxon>Pseudomonadota</taxon>
        <taxon>Alphaproteobacteria</taxon>
        <taxon>Hyphomicrobiales</taxon>
        <taxon>Nitrobacteraceae</taxon>
        <taxon>Variibacter</taxon>
    </lineage>
</organism>
<accession>A0A0S3PWH5</accession>
<evidence type="ECO:0000313" key="2">
    <source>
        <dbReference type="Proteomes" id="UP000236884"/>
    </source>
</evidence>
<reference evidence="1 2" key="1">
    <citation type="submission" date="2015-08" db="EMBL/GenBank/DDBJ databases">
        <title>Investigation of the bacterial diversity of lava forest soil.</title>
        <authorList>
            <person name="Lee J.S."/>
        </authorList>
    </citation>
    <scope>NUCLEOTIDE SEQUENCE [LARGE SCALE GENOMIC DNA]</scope>
    <source>
        <strain evidence="1 2">GJW-30</strain>
    </source>
</reference>
<evidence type="ECO:0000313" key="1">
    <source>
        <dbReference type="EMBL" id="BAT60285.1"/>
    </source>
</evidence>
<name>A0A0S3PWH5_9BRAD</name>
<dbReference type="Proteomes" id="UP000236884">
    <property type="component" value="Chromosome"/>
</dbReference>
<keyword evidence="2" id="KW-1185">Reference proteome</keyword>
<gene>
    <name evidence="1" type="ORF">GJW-30_1_02821</name>
</gene>
<proteinExistence type="predicted"/>